<evidence type="ECO:0000256" key="3">
    <source>
        <dbReference type="ARBA" id="ARBA00023163"/>
    </source>
</evidence>
<dbReference type="PANTHER" id="PTHR38445">
    <property type="entry name" value="HTH-TYPE TRANSCRIPTIONAL REPRESSOR YTRA"/>
    <property type="match status" value="1"/>
</dbReference>
<dbReference type="SMART" id="SM00345">
    <property type="entry name" value="HTH_GNTR"/>
    <property type="match status" value="1"/>
</dbReference>
<gene>
    <name evidence="5" type="ORF">GCM10023352_04210</name>
</gene>
<comment type="caution">
    <text evidence="5">The sequence shown here is derived from an EMBL/GenBank/DDBJ whole genome shotgun (WGS) entry which is preliminary data.</text>
</comment>
<evidence type="ECO:0000313" key="5">
    <source>
        <dbReference type="EMBL" id="GAA4789464.1"/>
    </source>
</evidence>
<evidence type="ECO:0000313" key="6">
    <source>
        <dbReference type="Proteomes" id="UP001500187"/>
    </source>
</evidence>
<keyword evidence="6" id="KW-1185">Reference proteome</keyword>
<evidence type="ECO:0000256" key="1">
    <source>
        <dbReference type="ARBA" id="ARBA00023015"/>
    </source>
</evidence>
<reference evidence="6" key="1">
    <citation type="journal article" date="2019" name="Int. J. Syst. Evol. Microbiol.">
        <title>The Global Catalogue of Microorganisms (GCM) 10K type strain sequencing project: providing services to taxonomists for standard genome sequencing and annotation.</title>
        <authorList>
            <consortium name="The Broad Institute Genomics Platform"/>
            <consortium name="The Broad Institute Genome Sequencing Center for Infectious Disease"/>
            <person name="Wu L."/>
            <person name="Ma J."/>
        </authorList>
    </citation>
    <scope>NUCLEOTIDE SEQUENCE [LARGE SCALE GENOMIC DNA]</scope>
    <source>
        <strain evidence="6">JCM 18541</strain>
    </source>
</reference>
<sequence length="153" mass="16448">MTSHEMPLAHGPHEELCGGICALNFKVDKESDVPPYSQLRRAIIAARSDGTLAAGDRLPPMRTLATQTGLAVNTVAKAYKELEAAGAIETHGRAGSFVTALDATSHKAQLLTEKFIVAMRKLGYEDRQIHATVDHMLGLDRELSNKAQNPGSS</sequence>
<organism evidence="5 6">
    <name type="scientific">Rothia endophytica</name>
    <dbReference type="NCBI Taxonomy" id="1324766"/>
    <lineage>
        <taxon>Bacteria</taxon>
        <taxon>Bacillati</taxon>
        <taxon>Actinomycetota</taxon>
        <taxon>Actinomycetes</taxon>
        <taxon>Micrococcales</taxon>
        <taxon>Micrococcaceae</taxon>
        <taxon>Rothia</taxon>
    </lineage>
</organism>
<accession>A0ABP9B2J6</accession>
<dbReference type="InterPro" id="IPR036388">
    <property type="entry name" value="WH-like_DNA-bd_sf"/>
</dbReference>
<dbReference type="Gene3D" id="1.10.10.10">
    <property type="entry name" value="Winged helix-like DNA-binding domain superfamily/Winged helix DNA-binding domain"/>
    <property type="match status" value="1"/>
</dbReference>
<dbReference type="RefSeq" id="WP_345444166.1">
    <property type="nucleotide sequence ID" value="NZ_BAABKP010000001.1"/>
</dbReference>
<dbReference type="InterPro" id="IPR000524">
    <property type="entry name" value="Tscrpt_reg_HTH_GntR"/>
</dbReference>
<proteinExistence type="predicted"/>
<keyword evidence="2" id="KW-0238">DNA-binding</keyword>
<keyword evidence="1" id="KW-0805">Transcription regulation</keyword>
<feature type="domain" description="HTH gntR-type" evidence="4">
    <location>
        <begin position="33"/>
        <end position="101"/>
    </location>
</feature>
<evidence type="ECO:0000259" key="4">
    <source>
        <dbReference type="PROSITE" id="PS50949"/>
    </source>
</evidence>
<keyword evidence="3" id="KW-0804">Transcription</keyword>
<dbReference type="CDD" id="cd07377">
    <property type="entry name" value="WHTH_GntR"/>
    <property type="match status" value="1"/>
</dbReference>
<dbReference type="PANTHER" id="PTHR38445:SF9">
    <property type="entry name" value="HTH-TYPE TRANSCRIPTIONAL REPRESSOR YTRA"/>
    <property type="match status" value="1"/>
</dbReference>
<dbReference type="Pfam" id="PF00392">
    <property type="entry name" value="GntR"/>
    <property type="match status" value="1"/>
</dbReference>
<protein>
    <recommendedName>
        <fullName evidence="4">HTH gntR-type domain-containing protein</fullName>
    </recommendedName>
</protein>
<dbReference type="Proteomes" id="UP001500187">
    <property type="component" value="Unassembled WGS sequence"/>
</dbReference>
<name>A0ABP9B2J6_9MICC</name>
<dbReference type="PROSITE" id="PS50949">
    <property type="entry name" value="HTH_GNTR"/>
    <property type="match status" value="1"/>
</dbReference>
<dbReference type="InterPro" id="IPR036390">
    <property type="entry name" value="WH_DNA-bd_sf"/>
</dbReference>
<dbReference type="EMBL" id="BAABKP010000001">
    <property type="protein sequence ID" value="GAA4789464.1"/>
    <property type="molecule type" value="Genomic_DNA"/>
</dbReference>
<dbReference type="SUPFAM" id="SSF46785">
    <property type="entry name" value="Winged helix' DNA-binding domain"/>
    <property type="match status" value="1"/>
</dbReference>
<evidence type="ECO:0000256" key="2">
    <source>
        <dbReference type="ARBA" id="ARBA00023125"/>
    </source>
</evidence>